<keyword evidence="5" id="KW-0378">Hydrolase</keyword>
<keyword evidence="5" id="KW-0121">Carboxypeptidase</keyword>
<proteinExistence type="predicted"/>
<dbReference type="PANTHER" id="PTHR12283">
    <property type="entry name" value="GLUTAMINYL-PEPTIDE CYCLOTRANSFERASE"/>
    <property type="match status" value="1"/>
</dbReference>
<dbReference type="GO" id="GO:0004180">
    <property type="term" value="F:carboxypeptidase activity"/>
    <property type="evidence" value="ECO:0007669"/>
    <property type="project" value="UniProtKB-KW"/>
</dbReference>
<protein>
    <submittedName>
        <fullName evidence="5">Zn-dependent M28 family amino/carboxypeptidase</fullName>
    </submittedName>
</protein>
<name>A0A841JPM8_9BACT</name>
<dbReference type="Gene3D" id="3.40.630.10">
    <property type="entry name" value="Zn peptidases"/>
    <property type="match status" value="1"/>
</dbReference>
<reference evidence="5 6" key="1">
    <citation type="submission" date="2020-08" db="EMBL/GenBank/DDBJ databases">
        <title>Genomic Encyclopedia of Type Strains, Phase IV (KMG-IV): sequencing the most valuable type-strain genomes for metagenomic binning, comparative biology and taxonomic classification.</title>
        <authorList>
            <person name="Goeker M."/>
        </authorList>
    </citation>
    <scope>NUCLEOTIDE SEQUENCE [LARGE SCALE GENOMIC DNA]</scope>
    <source>
        <strain evidence="5 6">DSM 103733</strain>
    </source>
</reference>
<evidence type="ECO:0000256" key="3">
    <source>
        <dbReference type="SAM" id="SignalP"/>
    </source>
</evidence>
<feature type="signal peptide" evidence="3">
    <location>
        <begin position="1"/>
        <end position="21"/>
    </location>
</feature>
<dbReference type="GO" id="GO:0016603">
    <property type="term" value="F:glutaminyl-peptide cyclotransferase activity"/>
    <property type="evidence" value="ECO:0007669"/>
    <property type="project" value="TreeGrafter"/>
</dbReference>
<evidence type="ECO:0000259" key="4">
    <source>
        <dbReference type="Pfam" id="PF04389"/>
    </source>
</evidence>
<gene>
    <name evidence="5" type="ORF">HNQ77_001217</name>
</gene>
<feature type="chain" id="PRO_5032320663" evidence="3">
    <location>
        <begin position="22"/>
        <end position="297"/>
    </location>
</feature>
<dbReference type="InterPro" id="IPR007484">
    <property type="entry name" value="Peptidase_M28"/>
</dbReference>
<accession>A0A841JPM8</accession>
<dbReference type="PANTHER" id="PTHR12283:SF6">
    <property type="entry name" value="GLUTAMINYL-PEPTIDE CYCLOTRANSFERASE-RELATED"/>
    <property type="match status" value="1"/>
</dbReference>
<dbReference type="Pfam" id="PF04389">
    <property type="entry name" value="Peptidase_M28"/>
    <property type="match status" value="1"/>
</dbReference>
<dbReference type="EMBL" id="JACHEK010000002">
    <property type="protein sequence ID" value="MBB6143273.1"/>
    <property type="molecule type" value="Genomic_DNA"/>
</dbReference>
<dbReference type="GO" id="GO:0008270">
    <property type="term" value="F:zinc ion binding"/>
    <property type="evidence" value="ECO:0007669"/>
    <property type="project" value="TreeGrafter"/>
</dbReference>
<dbReference type="SUPFAM" id="SSF53187">
    <property type="entry name" value="Zn-dependent exopeptidases"/>
    <property type="match status" value="1"/>
</dbReference>
<sequence length="297" mass="33340">MIRFRLIFAVLLCSISGIAHAAAPDTHFDGAKALEYTRQFVAIGPRWVGSPGHVKAEAFLRKQFQHDQLEVDTFTTNTPAGPMEMHNYIVKFPGKKDGVIVLATHYETNYPLRTINFVGANDGGSTTGLLIEMANHFRGRTLDGYSVWLVFLDGEEAVKSWSTSDSLYGSKHLAAKWQSDGTLKRVKAFLLADMIGDKDLDIYRDRNSTPWLLDLVQQAAAHFGYQSYFFAQENQIEDDHLPFVQRGVPSADIIDLDYGYDNAYHHTVDDTMDKLSAKSLTIAGDVFLETIRLVNQR</sequence>
<keyword evidence="5" id="KW-0645">Protease</keyword>
<evidence type="ECO:0000256" key="1">
    <source>
        <dbReference type="ARBA" id="ARBA00022679"/>
    </source>
</evidence>
<feature type="domain" description="Peptidase M28" evidence="4">
    <location>
        <begin position="87"/>
        <end position="290"/>
    </location>
</feature>
<keyword evidence="2" id="KW-0012">Acyltransferase</keyword>
<dbReference type="RefSeq" id="WP_231581616.1">
    <property type="nucleotide sequence ID" value="NZ_JACHEK010000002.1"/>
</dbReference>
<keyword evidence="3" id="KW-0732">Signal</keyword>
<dbReference type="Proteomes" id="UP000538666">
    <property type="component" value="Unassembled WGS sequence"/>
</dbReference>
<evidence type="ECO:0000313" key="6">
    <source>
        <dbReference type="Proteomes" id="UP000538666"/>
    </source>
</evidence>
<dbReference type="InterPro" id="IPR040234">
    <property type="entry name" value="QC/QCL"/>
</dbReference>
<dbReference type="AlphaFoldDB" id="A0A841JPM8"/>
<keyword evidence="6" id="KW-1185">Reference proteome</keyword>
<comment type="caution">
    <text evidence="5">The sequence shown here is derived from an EMBL/GenBank/DDBJ whole genome shotgun (WGS) entry which is preliminary data.</text>
</comment>
<evidence type="ECO:0000313" key="5">
    <source>
        <dbReference type="EMBL" id="MBB6143273.1"/>
    </source>
</evidence>
<keyword evidence="1" id="KW-0808">Transferase</keyword>
<evidence type="ECO:0000256" key="2">
    <source>
        <dbReference type="ARBA" id="ARBA00023315"/>
    </source>
</evidence>
<organism evidence="5 6">
    <name type="scientific">Silvibacterium bohemicum</name>
    <dbReference type="NCBI Taxonomy" id="1577686"/>
    <lineage>
        <taxon>Bacteria</taxon>
        <taxon>Pseudomonadati</taxon>
        <taxon>Acidobacteriota</taxon>
        <taxon>Terriglobia</taxon>
        <taxon>Terriglobales</taxon>
        <taxon>Acidobacteriaceae</taxon>
        <taxon>Silvibacterium</taxon>
    </lineage>
</organism>